<organism evidence="9 10">
    <name type="scientific">Kribbella koreensis</name>
    <dbReference type="NCBI Taxonomy" id="57909"/>
    <lineage>
        <taxon>Bacteria</taxon>
        <taxon>Bacillati</taxon>
        <taxon>Actinomycetota</taxon>
        <taxon>Actinomycetes</taxon>
        <taxon>Propionibacteriales</taxon>
        <taxon>Kribbellaceae</taxon>
        <taxon>Kribbella</taxon>
    </lineage>
</organism>
<dbReference type="InterPro" id="IPR002575">
    <property type="entry name" value="Aminoglycoside_PTrfase"/>
</dbReference>
<comment type="caution">
    <text evidence="9">The sequence shown here is derived from an EMBL/GenBank/DDBJ whole genome shotgun (WGS) entry which is preliminary data.</text>
</comment>
<dbReference type="InterPro" id="IPR024165">
    <property type="entry name" value="Kan/Strep_kinase"/>
</dbReference>
<evidence type="ECO:0000256" key="2">
    <source>
        <dbReference type="ARBA" id="ARBA00022679"/>
    </source>
</evidence>
<evidence type="ECO:0000313" key="10">
    <source>
        <dbReference type="Proteomes" id="UP001500542"/>
    </source>
</evidence>
<keyword evidence="5 7" id="KW-0067">ATP-binding</keyword>
<dbReference type="Gene3D" id="3.90.1200.10">
    <property type="match status" value="1"/>
</dbReference>
<feature type="domain" description="Aminoglycoside phosphotransferase" evidence="8">
    <location>
        <begin position="13"/>
        <end position="263"/>
    </location>
</feature>
<evidence type="ECO:0000256" key="3">
    <source>
        <dbReference type="ARBA" id="ARBA00022741"/>
    </source>
</evidence>
<evidence type="ECO:0000256" key="5">
    <source>
        <dbReference type="ARBA" id="ARBA00022840"/>
    </source>
</evidence>
<dbReference type="Gene3D" id="3.30.200.20">
    <property type="entry name" value="Phosphorylase Kinase, domain 1"/>
    <property type="match status" value="1"/>
</dbReference>
<protein>
    <submittedName>
        <fullName evidence="9">Aminoglycoside O-phosphotransferase APH(3'')-Ib</fullName>
    </submittedName>
</protein>
<dbReference type="SUPFAM" id="SSF56112">
    <property type="entry name" value="Protein kinase-like (PK-like)"/>
    <property type="match status" value="1"/>
</dbReference>
<keyword evidence="2 7" id="KW-0808">Transferase</keyword>
<gene>
    <name evidence="9" type="primary">aph(3'')-Ib</name>
    <name evidence="9" type="ORF">GCM10009554_30860</name>
</gene>
<keyword evidence="10" id="KW-1185">Reference proteome</keyword>
<dbReference type="Pfam" id="PF01636">
    <property type="entry name" value="APH"/>
    <property type="match status" value="1"/>
</dbReference>
<dbReference type="Proteomes" id="UP001500542">
    <property type="component" value="Unassembled WGS sequence"/>
</dbReference>
<dbReference type="InterPro" id="IPR011009">
    <property type="entry name" value="Kinase-like_dom_sf"/>
</dbReference>
<keyword evidence="4 7" id="KW-0418">Kinase</keyword>
<dbReference type="PIRSF" id="PIRSF000706">
    <property type="entry name" value="Kanamycin_kin"/>
    <property type="match status" value="1"/>
</dbReference>
<sequence>MSLFASLLPGDGWEPVGGGESATEVFRRGDVFAKCCGVAGVDELIAERDRVEWLAGTSVRGARVLDWIEWSEGAGGADGSGGARGADGSRGAALLTSAVPGVAAVELPWSEKLVAGFADALRAVHSLPVESCPFLRPLPDVIAQAEDVVRRGAVNPDFLREDVQAVPPAELLARIHAEAPEIAAKAACDLVVCHGDACLPNFLFDPSTLELTGVIDVGRLGVADRYTDLSLIPAQLHDEWSVDASAFFAAYGLPEPDAQRLAFYLLLDPLTWG</sequence>
<name>A0ABP4ARF9_9ACTN</name>
<keyword evidence="3 7" id="KW-0547">Nucleotide-binding</keyword>
<evidence type="ECO:0000256" key="6">
    <source>
        <dbReference type="ARBA" id="ARBA00023251"/>
    </source>
</evidence>
<comment type="similarity">
    <text evidence="1 7">Belongs to the aminoglycoside phosphotransferase family.</text>
</comment>
<dbReference type="EMBL" id="BAAAHK010000007">
    <property type="protein sequence ID" value="GAA0940271.1"/>
    <property type="molecule type" value="Genomic_DNA"/>
</dbReference>
<evidence type="ECO:0000313" key="9">
    <source>
        <dbReference type="EMBL" id="GAA0940271.1"/>
    </source>
</evidence>
<reference evidence="10" key="1">
    <citation type="journal article" date="2019" name="Int. J. Syst. Evol. Microbiol.">
        <title>The Global Catalogue of Microorganisms (GCM) 10K type strain sequencing project: providing services to taxonomists for standard genome sequencing and annotation.</title>
        <authorList>
            <consortium name="The Broad Institute Genomics Platform"/>
            <consortium name="The Broad Institute Genome Sequencing Center for Infectious Disease"/>
            <person name="Wu L."/>
            <person name="Ma J."/>
        </authorList>
    </citation>
    <scope>NUCLEOTIDE SEQUENCE [LARGE SCALE GENOMIC DNA]</scope>
    <source>
        <strain evidence="10">JCM 10977</strain>
    </source>
</reference>
<evidence type="ECO:0000256" key="7">
    <source>
        <dbReference type="PIRNR" id="PIRNR000706"/>
    </source>
</evidence>
<proteinExistence type="inferred from homology"/>
<dbReference type="RefSeq" id="WP_343969377.1">
    <property type="nucleotide sequence ID" value="NZ_BAAAHK010000007.1"/>
</dbReference>
<accession>A0ABP4ARF9</accession>
<evidence type="ECO:0000256" key="4">
    <source>
        <dbReference type="ARBA" id="ARBA00022777"/>
    </source>
</evidence>
<dbReference type="CDD" id="cd05150">
    <property type="entry name" value="APH"/>
    <property type="match status" value="1"/>
</dbReference>
<keyword evidence="6 7" id="KW-0046">Antibiotic resistance</keyword>
<evidence type="ECO:0000256" key="1">
    <source>
        <dbReference type="ARBA" id="ARBA00006219"/>
    </source>
</evidence>
<evidence type="ECO:0000259" key="8">
    <source>
        <dbReference type="Pfam" id="PF01636"/>
    </source>
</evidence>